<feature type="region of interest" description="Disordered" evidence="2">
    <location>
        <begin position="307"/>
        <end position="336"/>
    </location>
</feature>
<protein>
    <submittedName>
        <fullName evidence="3">Uncharacterized protein</fullName>
    </submittedName>
</protein>
<dbReference type="InterPro" id="IPR036291">
    <property type="entry name" value="NAD(P)-bd_dom_sf"/>
</dbReference>
<proteinExistence type="predicted"/>
<dbReference type="SUPFAM" id="SSF51735">
    <property type="entry name" value="NAD(P)-binding Rossmann-fold domains"/>
    <property type="match status" value="1"/>
</dbReference>
<reference evidence="3 4" key="1">
    <citation type="submission" date="2013-03" db="EMBL/GenBank/DDBJ databases">
        <title>The Genome Sequence of Capronia epimyces CBS 606.96.</title>
        <authorList>
            <consortium name="The Broad Institute Genomics Platform"/>
            <person name="Cuomo C."/>
            <person name="de Hoog S."/>
            <person name="Gorbushina A."/>
            <person name="Walker B."/>
            <person name="Young S.K."/>
            <person name="Zeng Q."/>
            <person name="Gargeya S."/>
            <person name="Fitzgerald M."/>
            <person name="Haas B."/>
            <person name="Abouelleil A."/>
            <person name="Allen A.W."/>
            <person name="Alvarado L."/>
            <person name="Arachchi H.M."/>
            <person name="Berlin A.M."/>
            <person name="Chapman S.B."/>
            <person name="Gainer-Dewar J."/>
            <person name="Goldberg J."/>
            <person name="Griggs A."/>
            <person name="Gujja S."/>
            <person name="Hansen M."/>
            <person name="Howarth C."/>
            <person name="Imamovic A."/>
            <person name="Ireland A."/>
            <person name="Larimer J."/>
            <person name="McCowan C."/>
            <person name="Murphy C."/>
            <person name="Pearson M."/>
            <person name="Poon T.W."/>
            <person name="Priest M."/>
            <person name="Roberts A."/>
            <person name="Saif S."/>
            <person name="Shea T."/>
            <person name="Sisk P."/>
            <person name="Sykes S."/>
            <person name="Wortman J."/>
            <person name="Nusbaum C."/>
            <person name="Birren B."/>
        </authorList>
    </citation>
    <scope>NUCLEOTIDE SEQUENCE [LARGE SCALE GENOMIC DNA]</scope>
    <source>
        <strain evidence="3 4">CBS 606.96</strain>
    </source>
</reference>
<dbReference type="AlphaFoldDB" id="W9XAW9"/>
<sequence length="399" mass="42578">MVKLDLVRSYNAALVQTQSLVAVFVGATSGIGRATLYALAKVHGEHTKNNGQGNGQGNGQSNAQSLRAYVVGRKRAAVEAIISECERLCPAGRFVFVQAHDLSLLEEVDRVCADITRMEHDEAAAEAEAETAGGGAPARVDLLCMSQGDFTFEPRKDTTEGLEFRISLLYYSRMKFAVNLLPLLRASSLPAHIISVFGAGKEGQLDVDDLLLRSGGHFSMASMRSHVVYMTTFFMEYLAAQNPGHLSLVHVFPGLIMTEAFQNLGVPAWARLLWSLLAPVTSWFTTPVAECGERMLFLASPQRFPARGSGQASGDMDPPRVSSASAGAGAKPGASNPIDIATGSDGILGSGAYAVGSDGETVRNEQAYEKHRAQGVGEKLVAHTLKAFEDIKASKVFTG</sequence>
<dbReference type="STRING" id="1182542.W9XAW9"/>
<dbReference type="PANTHER" id="PTHR47534">
    <property type="entry name" value="YALI0E05731P"/>
    <property type="match status" value="1"/>
</dbReference>
<name>W9XAW9_9EURO</name>
<evidence type="ECO:0000256" key="2">
    <source>
        <dbReference type="SAM" id="MobiDB-lite"/>
    </source>
</evidence>
<dbReference type="HOGENOM" id="CLU_044999_0_0_1"/>
<gene>
    <name evidence="3" type="ORF">A1O3_09579</name>
</gene>
<dbReference type="Gene3D" id="3.40.50.720">
    <property type="entry name" value="NAD(P)-binding Rossmann-like Domain"/>
    <property type="match status" value="1"/>
</dbReference>
<dbReference type="RefSeq" id="XP_007737863.1">
    <property type="nucleotide sequence ID" value="XM_007739673.1"/>
</dbReference>
<feature type="compositionally biased region" description="Low complexity" evidence="2">
    <location>
        <begin position="322"/>
        <end position="335"/>
    </location>
</feature>
<evidence type="ECO:0000313" key="3">
    <source>
        <dbReference type="EMBL" id="EXJ77353.1"/>
    </source>
</evidence>
<evidence type="ECO:0000256" key="1">
    <source>
        <dbReference type="ARBA" id="ARBA00023002"/>
    </source>
</evidence>
<keyword evidence="1" id="KW-0560">Oxidoreductase</keyword>
<dbReference type="InterPro" id="IPR052228">
    <property type="entry name" value="Sec_Metab_Biosynth_Oxidored"/>
</dbReference>
<organism evidence="3 4">
    <name type="scientific">Capronia epimyces CBS 606.96</name>
    <dbReference type="NCBI Taxonomy" id="1182542"/>
    <lineage>
        <taxon>Eukaryota</taxon>
        <taxon>Fungi</taxon>
        <taxon>Dikarya</taxon>
        <taxon>Ascomycota</taxon>
        <taxon>Pezizomycotina</taxon>
        <taxon>Eurotiomycetes</taxon>
        <taxon>Chaetothyriomycetidae</taxon>
        <taxon>Chaetothyriales</taxon>
        <taxon>Herpotrichiellaceae</taxon>
        <taxon>Capronia</taxon>
    </lineage>
</organism>
<dbReference type="OrthoDB" id="2898509at2759"/>
<dbReference type="GeneID" id="19173663"/>
<dbReference type="PANTHER" id="PTHR47534:SF3">
    <property type="entry name" value="ALCOHOL DEHYDROGENASE-LIKE C-TERMINAL DOMAIN-CONTAINING PROTEIN"/>
    <property type="match status" value="1"/>
</dbReference>
<dbReference type="EMBL" id="AMGY01000010">
    <property type="protein sequence ID" value="EXJ77353.1"/>
    <property type="molecule type" value="Genomic_DNA"/>
</dbReference>
<dbReference type="eggNOG" id="ENOG502S0SX">
    <property type="taxonomic scope" value="Eukaryota"/>
</dbReference>
<dbReference type="Proteomes" id="UP000019478">
    <property type="component" value="Unassembled WGS sequence"/>
</dbReference>
<comment type="caution">
    <text evidence="3">The sequence shown here is derived from an EMBL/GenBank/DDBJ whole genome shotgun (WGS) entry which is preliminary data.</text>
</comment>
<keyword evidence="4" id="KW-1185">Reference proteome</keyword>
<evidence type="ECO:0000313" key="4">
    <source>
        <dbReference type="Proteomes" id="UP000019478"/>
    </source>
</evidence>
<accession>W9XAW9</accession>
<dbReference type="GO" id="GO:0016491">
    <property type="term" value="F:oxidoreductase activity"/>
    <property type="evidence" value="ECO:0007669"/>
    <property type="project" value="UniProtKB-KW"/>
</dbReference>